<dbReference type="InterPro" id="IPR000711">
    <property type="entry name" value="ATPase_OSCP/dsu"/>
</dbReference>
<dbReference type="HAMAP" id="MF_01416">
    <property type="entry name" value="ATP_synth_delta_bact"/>
    <property type="match status" value="1"/>
</dbReference>
<dbReference type="InterPro" id="IPR020781">
    <property type="entry name" value="ATPase_OSCP/d_CS"/>
</dbReference>
<dbReference type="PROSITE" id="PS00389">
    <property type="entry name" value="ATPASE_DELTA"/>
    <property type="match status" value="1"/>
</dbReference>
<reference evidence="9" key="1">
    <citation type="journal article" date="2014" name="Int. J. Syst. Evol. Microbiol.">
        <title>Complete genome sequence of Corynebacterium casei LMG S-19264T (=DSM 44701T), isolated from a smear-ripened cheese.</title>
        <authorList>
            <consortium name="US DOE Joint Genome Institute (JGI-PGF)"/>
            <person name="Walter F."/>
            <person name="Albersmeier A."/>
            <person name="Kalinowski J."/>
            <person name="Ruckert C."/>
        </authorList>
    </citation>
    <scope>NUCLEOTIDE SEQUENCE</scope>
    <source>
        <strain evidence="9">CGMCC 1.16012</strain>
    </source>
</reference>
<dbReference type="InterPro" id="IPR026015">
    <property type="entry name" value="ATP_synth_OSCP/delta_N_sf"/>
</dbReference>
<comment type="function">
    <text evidence="8">This protein is part of the stalk that links CF(0) to CF(1). It either transmits conformational changes from CF(0) to CF(1) or is implicated in proton conduction.</text>
</comment>
<dbReference type="GO" id="GO:0005886">
    <property type="term" value="C:plasma membrane"/>
    <property type="evidence" value="ECO:0007669"/>
    <property type="project" value="UniProtKB-SubCell"/>
</dbReference>
<name>A0A917ALA8_9RHOB</name>
<keyword evidence="6 8" id="KW-0139">CF(1)</keyword>
<gene>
    <name evidence="8 9" type="primary">atpH</name>
    <name evidence="9" type="ORF">GCM10011517_28890</name>
</gene>
<evidence type="ECO:0000256" key="5">
    <source>
        <dbReference type="ARBA" id="ARBA00023136"/>
    </source>
</evidence>
<keyword evidence="4 8" id="KW-0406">Ion transport</keyword>
<comment type="function">
    <text evidence="8">F(1)F(0) ATP synthase produces ATP from ADP in the presence of a proton or sodium gradient. F-type ATPases consist of two structural domains, F(1) containing the extramembraneous catalytic core and F(0) containing the membrane proton channel, linked together by a central stalk and a peripheral stalk. During catalysis, ATP synthesis in the catalytic domain of F(1) is coupled via a rotary mechanism of the central stalk subunits to proton translocation.</text>
</comment>
<evidence type="ECO:0000313" key="9">
    <source>
        <dbReference type="EMBL" id="GGE59446.1"/>
    </source>
</evidence>
<protein>
    <recommendedName>
        <fullName evidence="8">ATP synthase subunit delta</fullName>
    </recommendedName>
    <alternativeName>
        <fullName evidence="8">ATP synthase F(1) sector subunit delta</fullName>
    </alternativeName>
    <alternativeName>
        <fullName evidence="8">F-type ATPase subunit delta</fullName>
        <shortName evidence="8">F-ATPase subunit delta</shortName>
    </alternativeName>
</protein>
<evidence type="ECO:0000256" key="3">
    <source>
        <dbReference type="ARBA" id="ARBA00022781"/>
    </source>
</evidence>
<accession>A0A917ALA8</accession>
<comment type="caution">
    <text evidence="9">The sequence shown here is derived from an EMBL/GenBank/DDBJ whole genome shotgun (WGS) entry which is preliminary data.</text>
</comment>
<dbReference type="Proteomes" id="UP000606730">
    <property type="component" value="Unassembled WGS sequence"/>
</dbReference>
<keyword evidence="8" id="KW-1003">Cell membrane</keyword>
<dbReference type="Pfam" id="PF00213">
    <property type="entry name" value="OSCP"/>
    <property type="match status" value="1"/>
</dbReference>
<proteinExistence type="inferred from homology"/>
<dbReference type="NCBIfam" id="NF004406">
    <property type="entry name" value="PRK05758.3-2"/>
    <property type="match status" value="1"/>
</dbReference>
<dbReference type="PRINTS" id="PR00125">
    <property type="entry name" value="ATPASEDELTA"/>
</dbReference>
<keyword evidence="2 8" id="KW-0813">Transport</keyword>
<dbReference type="AlphaFoldDB" id="A0A917ALA8"/>
<dbReference type="GO" id="GO:0046933">
    <property type="term" value="F:proton-transporting ATP synthase activity, rotational mechanism"/>
    <property type="evidence" value="ECO:0007669"/>
    <property type="project" value="UniProtKB-UniRule"/>
</dbReference>
<dbReference type="SUPFAM" id="SSF47928">
    <property type="entry name" value="N-terminal domain of the delta subunit of the F1F0-ATP synthase"/>
    <property type="match status" value="1"/>
</dbReference>
<dbReference type="GO" id="GO:0045259">
    <property type="term" value="C:proton-transporting ATP synthase complex"/>
    <property type="evidence" value="ECO:0007669"/>
    <property type="project" value="UniProtKB-KW"/>
</dbReference>
<evidence type="ECO:0000256" key="6">
    <source>
        <dbReference type="ARBA" id="ARBA00023196"/>
    </source>
</evidence>
<dbReference type="Gene3D" id="1.10.520.20">
    <property type="entry name" value="N-terminal domain of the delta subunit of the F1F0-ATP synthase"/>
    <property type="match status" value="1"/>
</dbReference>
<evidence type="ECO:0000256" key="1">
    <source>
        <dbReference type="ARBA" id="ARBA00004370"/>
    </source>
</evidence>
<dbReference type="EMBL" id="BMKN01000002">
    <property type="protein sequence ID" value="GGE59446.1"/>
    <property type="molecule type" value="Genomic_DNA"/>
</dbReference>
<evidence type="ECO:0000256" key="8">
    <source>
        <dbReference type="HAMAP-Rule" id="MF_01416"/>
    </source>
</evidence>
<dbReference type="NCBIfam" id="TIGR01145">
    <property type="entry name" value="ATP_synt_delta"/>
    <property type="match status" value="1"/>
</dbReference>
<dbReference type="NCBIfam" id="NF004402">
    <property type="entry name" value="PRK05758.2-2"/>
    <property type="match status" value="1"/>
</dbReference>
<keyword evidence="10" id="KW-1185">Reference proteome</keyword>
<sequence>MDVSEPASISNGIAARYATAIFELAKESNSIAAIEADLDVIEGALADSAEFRDLITSPVYSREEQGNAIAGIAQKMGLSATLANTLGLMASKRRLFVLPQLAATLRGLIADEKGEVTAEVTAAKALTAEQLDKLSASLKASVGKDVKINATVDESLIGGLIVKVGSKMIDSSIRSKLSALQNTMKEVG</sequence>
<evidence type="ECO:0000313" key="10">
    <source>
        <dbReference type="Proteomes" id="UP000606730"/>
    </source>
</evidence>
<keyword evidence="3 8" id="KW-0375">Hydrogen ion transport</keyword>
<comment type="similarity">
    <text evidence="8">Belongs to the ATPase delta chain family.</text>
</comment>
<reference evidence="9" key="2">
    <citation type="submission" date="2020-09" db="EMBL/GenBank/DDBJ databases">
        <authorList>
            <person name="Sun Q."/>
            <person name="Zhou Y."/>
        </authorList>
    </citation>
    <scope>NUCLEOTIDE SEQUENCE</scope>
    <source>
        <strain evidence="9">CGMCC 1.16012</strain>
    </source>
</reference>
<evidence type="ECO:0000256" key="2">
    <source>
        <dbReference type="ARBA" id="ARBA00022448"/>
    </source>
</evidence>
<keyword evidence="5 8" id="KW-0472">Membrane</keyword>
<evidence type="ECO:0000256" key="7">
    <source>
        <dbReference type="ARBA" id="ARBA00023310"/>
    </source>
</evidence>
<evidence type="ECO:0000256" key="4">
    <source>
        <dbReference type="ARBA" id="ARBA00023065"/>
    </source>
</evidence>
<dbReference type="PANTHER" id="PTHR11910">
    <property type="entry name" value="ATP SYNTHASE DELTA CHAIN"/>
    <property type="match status" value="1"/>
</dbReference>
<keyword evidence="7 8" id="KW-0066">ATP synthesis</keyword>
<comment type="subcellular location">
    <subcellularLocation>
        <location evidence="8">Cell membrane</location>
        <topology evidence="8">Peripheral membrane protein</topology>
    </subcellularLocation>
    <subcellularLocation>
        <location evidence="1">Membrane</location>
    </subcellularLocation>
</comment>
<organism evidence="9 10">
    <name type="scientific">Actibacterium pelagium</name>
    <dbReference type="NCBI Taxonomy" id="2029103"/>
    <lineage>
        <taxon>Bacteria</taxon>
        <taxon>Pseudomonadati</taxon>
        <taxon>Pseudomonadota</taxon>
        <taxon>Alphaproteobacteria</taxon>
        <taxon>Rhodobacterales</taxon>
        <taxon>Roseobacteraceae</taxon>
        <taxon>Actibacterium</taxon>
    </lineage>
</organism>